<dbReference type="RefSeq" id="XP_025600069.1">
    <property type="nucleotide sequence ID" value="XM_025739541.1"/>
</dbReference>
<keyword evidence="3" id="KW-1185">Reference proteome</keyword>
<dbReference type="EMBL" id="KZ819287">
    <property type="protein sequence ID" value="PWN99790.1"/>
    <property type="molecule type" value="Genomic_DNA"/>
</dbReference>
<feature type="compositionally biased region" description="Polar residues" evidence="1">
    <location>
        <begin position="228"/>
        <end position="239"/>
    </location>
</feature>
<feature type="compositionally biased region" description="Polar residues" evidence="1">
    <location>
        <begin position="1145"/>
        <end position="1154"/>
    </location>
</feature>
<name>A0A316ZDK4_9BASI</name>
<feature type="compositionally biased region" description="Low complexity" evidence="1">
    <location>
        <begin position="1059"/>
        <end position="1076"/>
    </location>
</feature>
<reference evidence="2 3" key="1">
    <citation type="journal article" date="2018" name="Mol. Biol. Evol.">
        <title>Broad Genomic Sampling Reveals a Smut Pathogenic Ancestry of the Fungal Clade Ustilaginomycotina.</title>
        <authorList>
            <person name="Kijpornyongpan T."/>
            <person name="Mondo S.J."/>
            <person name="Barry K."/>
            <person name="Sandor L."/>
            <person name="Lee J."/>
            <person name="Lipzen A."/>
            <person name="Pangilinan J."/>
            <person name="LaButti K."/>
            <person name="Hainaut M."/>
            <person name="Henrissat B."/>
            <person name="Grigoriev I.V."/>
            <person name="Spatafora J.W."/>
            <person name="Aime M.C."/>
        </authorList>
    </citation>
    <scope>NUCLEOTIDE SEQUENCE [LARGE SCALE GENOMIC DNA]</scope>
    <source>
        <strain evidence="2 3">MCA 4186</strain>
    </source>
</reference>
<feature type="compositionally biased region" description="Low complexity" evidence="1">
    <location>
        <begin position="131"/>
        <end position="143"/>
    </location>
</feature>
<feature type="compositionally biased region" description="Low complexity" evidence="1">
    <location>
        <begin position="605"/>
        <end position="640"/>
    </location>
</feature>
<evidence type="ECO:0000313" key="2">
    <source>
        <dbReference type="EMBL" id="PWN99790.1"/>
    </source>
</evidence>
<feature type="compositionally biased region" description="Low complexity" evidence="1">
    <location>
        <begin position="104"/>
        <end position="119"/>
    </location>
</feature>
<feature type="region of interest" description="Disordered" evidence="1">
    <location>
        <begin position="968"/>
        <end position="1001"/>
    </location>
</feature>
<feature type="compositionally biased region" description="Acidic residues" evidence="1">
    <location>
        <begin position="830"/>
        <end position="841"/>
    </location>
</feature>
<feature type="region of interest" description="Disordered" evidence="1">
    <location>
        <begin position="377"/>
        <end position="396"/>
    </location>
</feature>
<feature type="region of interest" description="Disordered" evidence="1">
    <location>
        <begin position="425"/>
        <end position="467"/>
    </location>
</feature>
<protein>
    <submittedName>
        <fullName evidence="2">Uncharacterized protein</fullName>
    </submittedName>
</protein>
<feature type="region of interest" description="Disordered" evidence="1">
    <location>
        <begin position="730"/>
        <end position="756"/>
    </location>
</feature>
<dbReference type="AlphaFoldDB" id="A0A316ZDK4"/>
<feature type="region of interest" description="Disordered" evidence="1">
    <location>
        <begin position="1"/>
        <end position="248"/>
    </location>
</feature>
<dbReference type="STRING" id="58919.A0A316ZDK4"/>
<gene>
    <name evidence="2" type="ORF">FA09DRAFT_218821</name>
</gene>
<feature type="region of interest" description="Disordered" evidence="1">
    <location>
        <begin position="823"/>
        <end position="845"/>
    </location>
</feature>
<evidence type="ECO:0000256" key="1">
    <source>
        <dbReference type="SAM" id="MobiDB-lite"/>
    </source>
</evidence>
<dbReference type="Proteomes" id="UP000245946">
    <property type="component" value="Unassembled WGS sequence"/>
</dbReference>
<accession>A0A316ZDK4</accession>
<organism evidence="2 3">
    <name type="scientific">Tilletiopsis washingtonensis</name>
    <dbReference type="NCBI Taxonomy" id="58919"/>
    <lineage>
        <taxon>Eukaryota</taxon>
        <taxon>Fungi</taxon>
        <taxon>Dikarya</taxon>
        <taxon>Basidiomycota</taxon>
        <taxon>Ustilaginomycotina</taxon>
        <taxon>Exobasidiomycetes</taxon>
        <taxon>Entylomatales</taxon>
        <taxon>Entylomatales incertae sedis</taxon>
        <taxon>Tilletiopsis</taxon>
    </lineage>
</organism>
<feature type="region of interest" description="Disordered" evidence="1">
    <location>
        <begin position="864"/>
        <end position="913"/>
    </location>
</feature>
<proteinExistence type="predicted"/>
<feature type="compositionally biased region" description="Polar residues" evidence="1">
    <location>
        <begin position="1090"/>
        <end position="1104"/>
    </location>
</feature>
<evidence type="ECO:0000313" key="3">
    <source>
        <dbReference type="Proteomes" id="UP000245946"/>
    </source>
</evidence>
<feature type="compositionally biased region" description="Low complexity" evidence="1">
    <location>
        <begin position="737"/>
        <end position="753"/>
    </location>
</feature>
<feature type="compositionally biased region" description="Low complexity" evidence="1">
    <location>
        <begin position="63"/>
        <end position="75"/>
    </location>
</feature>
<sequence length="1235" mass="129369">MPHASDDYLSRGGGSGSGLGSSPHSRIPVRPPLRRMPASRPSAAPDCAFTSPVAPHRSARMVSSPAYSPLPAPSSERAVLSPRTPTASRMPRSPRLTTTPAARLESPSSALLVPASPAATFSPLHTSSKSTPLALRRPPGTLRPGPPSPALSAASRDSSRSGRSSRAASPLPQPVAASASGETAPSRVTSRIPATPRASNALRPRDGNVPVRRLSPSAPPLKAAQSPAMVSSASQTTPIRSRLPVSPSRRVPAPLFIPSPEIVQLERPPLVRRPRASAEAAPTPSPEQQPWPARVSADTSASSLQWKALPEEPKEESLAPLLETAQHTDALLRSRRMRTTSEGVPHGGSLRGSATFSPARSGRRLAKLRGLPMFSHTRQASGSASANDSSVPSPTSAVFPEFMSSDGKSSSSVISSFMESMLHHAHSATSRSRKRASHGDDAFLGASPGRRRGAAGRTLSGSHQPFVGSAGSVTKQLISAPMPIAEGVSFAMHPAQVEAKLAAAPQLRGSPSLPELRTVAPVARIATSASATKLDEIDSTARGSPSAGFAADDPRNLWLSNAPHTPSHYVTPAWLSNAPHTRSTWATPARPVARIRSAPEPGDVSAPSTPTSPATSIATAPTLSPAASRRGSASTASLSPVTPARYPRYCPAAALTKQGLSSLEAELEIDSSLTPKLRRPAQFSLSAYRGSPRAPGKGFPLDVASHDGSISFDETCTSISSECPSLIDSEAESLDPASASASRDTSTSLLTATQSPNPEAQVHACILDGISVLSESPEAIGASRKTGGSKYCFEVLNAESASAEASDVIVADAQDARSPALYELSSVEGSDAESDASDDESVRDSVYSLQELLTQASRKLEAHCSPQNRASSLEAAGARAQAARPDVRASIRRSHGRTEGQREVPPSVELPPEGLELRIVDDEHGGPPRLELSWEVRLSGADGHRSVAGRTLVPEAVSASLFASWASSTGLGTSPAKRKPLPRRDEARLTGTSVHSDWSAISSSHPSFGELELQQLQASAQAQLQASREWGLQPARERHLSHPVQESPSLLEPNAWAASSPRSPSFFPRPLLLSRPSNERRRTREESAPAETQSTRVARASQRSGAAGPPVASPNLLDVATSRRSRVSSRQATTPRSTLVPIGTPRSTVPSSPGATLGYLPRLTPVGPSHDASVNANTLLLLQRAAESCADITPRSRRPPLPRSESIESALMDTRPPYQILTASSSLAEITGAGN</sequence>
<feature type="compositionally biased region" description="Basic residues" evidence="1">
    <location>
        <begin position="425"/>
        <end position="436"/>
    </location>
</feature>
<feature type="region of interest" description="Disordered" evidence="1">
    <location>
        <begin position="1027"/>
        <end position="1154"/>
    </location>
</feature>
<feature type="compositionally biased region" description="Low complexity" evidence="1">
    <location>
        <begin position="150"/>
        <end position="170"/>
    </location>
</feature>
<feature type="region of interest" description="Disordered" evidence="1">
    <location>
        <begin position="273"/>
        <end position="303"/>
    </location>
</feature>
<feature type="compositionally biased region" description="Low complexity" evidence="1">
    <location>
        <begin position="869"/>
        <end position="884"/>
    </location>
</feature>
<dbReference type="GeneID" id="37267087"/>
<feature type="compositionally biased region" description="Basic and acidic residues" evidence="1">
    <location>
        <begin position="1077"/>
        <end position="1087"/>
    </location>
</feature>
<feature type="compositionally biased region" description="Polar residues" evidence="1">
    <location>
        <begin position="180"/>
        <end position="189"/>
    </location>
</feature>
<feature type="region of interest" description="Disordered" evidence="1">
    <location>
        <begin position="597"/>
        <end position="640"/>
    </location>
</feature>
<feature type="compositionally biased region" description="Polar residues" evidence="1">
    <location>
        <begin position="990"/>
        <end position="1001"/>
    </location>
</feature>
<feature type="region of interest" description="Disordered" evidence="1">
    <location>
        <begin position="339"/>
        <end position="361"/>
    </location>
</feature>